<comment type="subunit">
    <text evidence="6">Heterotrimer of UreA (gamma), UreB (beta) and UreC (alpha) subunits. Three heterotrimers associate to form the active enzyme.</text>
</comment>
<comment type="catalytic activity">
    <reaction evidence="5 6 12">
        <text>urea + 2 H2O + H(+) = hydrogencarbonate + 2 NH4(+)</text>
        <dbReference type="Rhea" id="RHEA:20557"/>
        <dbReference type="ChEBI" id="CHEBI:15377"/>
        <dbReference type="ChEBI" id="CHEBI:15378"/>
        <dbReference type="ChEBI" id="CHEBI:16199"/>
        <dbReference type="ChEBI" id="CHEBI:17544"/>
        <dbReference type="ChEBI" id="CHEBI:28938"/>
        <dbReference type="EC" id="3.5.1.5"/>
    </reaction>
</comment>
<dbReference type="EC" id="3.5.1.5" evidence="6 7"/>
<comment type="subcellular location">
    <subcellularLocation>
        <location evidence="6 11">Cytoplasm</location>
    </subcellularLocation>
</comment>
<keyword evidence="4 6" id="KW-0378">Hydrolase</keyword>
<protein>
    <recommendedName>
        <fullName evidence="6 7">Urease subunit alpha</fullName>
        <ecNumber evidence="6 7">3.5.1.5</ecNumber>
    </recommendedName>
    <alternativeName>
        <fullName evidence="6">Urea amidohydrolase subunit alpha</fullName>
    </alternativeName>
</protein>
<comment type="similarity">
    <text evidence="6 13">Belongs to the metallo-dependent hydrolases superfamily. Urease alpha subunit family.</text>
</comment>
<keyword evidence="3 6" id="KW-0479">Metal-binding</keyword>
<evidence type="ECO:0000256" key="11">
    <source>
        <dbReference type="PROSITE-ProRule" id="PRU00700"/>
    </source>
</evidence>
<reference evidence="16" key="1">
    <citation type="submission" date="2018-12" db="EMBL/GenBank/DDBJ databases">
        <title>Tengunoibacter tsumagoiensis gen. nov., sp. nov., Dictyobacter kobayashii sp. nov., D. alpinus sp. nov., and D. joshuensis sp. nov. and description of Dictyobacteraceae fam. nov. within the order Ktedonobacterales isolated from Tengu-no-mugimeshi.</title>
        <authorList>
            <person name="Wang C.M."/>
            <person name="Zheng Y."/>
            <person name="Sakai Y."/>
            <person name="Toyoda A."/>
            <person name="Minakuchi Y."/>
            <person name="Abe K."/>
            <person name="Yokota A."/>
            <person name="Yabe S."/>
        </authorList>
    </citation>
    <scope>NUCLEOTIDE SEQUENCE [LARGE SCALE GENOMIC DNA]</scope>
    <source>
        <strain evidence="16">Uno3</strain>
    </source>
</reference>
<evidence type="ECO:0000256" key="1">
    <source>
        <dbReference type="ARBA" id="ARBA00004897"/>
    </source>
</evidence>
<evidence type="ECO:0000256" key="2">
    <source>
        <dbReference type="ARBA" id="ARBA00022596"/>
    </source>
</evidence>
<feature type="binding site" description="via carbamate group" evidence="6 9">
    <location>
        <position position="219"/>
    </location>
    <ligand>
        <name>Ni(2+)</name>
        <dbReference type="ChEBI" id="CHEBI:49786"/>
        <label>1</label>
    </ligand>
</feature>
<dbReference type="GO" id="GO:0043419">
    <property type="term" value="P:urea catabolic process"/>
    <property type="evidence" value="ECO:0007669"/>
    <property type="project" value="UniProtKB-UniRule"/>
</dbReference>
<feature type="domain" description="Urease" evidence="14">
    <location>
        <begin position="131"/>
        <end position="569"/>
    </location>
</feature>
<dbReference type="InterPro" id="IPR011059">
    <property type="entry name" value="Metal-dep_hydrolase_composite"/>
</dbReference>
<dbReference type="InterPro" id="IPR006680">
    <property type="entry name" value="Amidohydro-rel"/>
</dbReference>
<dbReference type="InterPro" id="IPR017951">
    <property type="entry name" value="Urease_asu_c"/>
</dbReference>
<feature type="active site" description="Proton donor" evidence="6 10">
    <location>
        <position position="322"/>
    </location>
</feature>
<accession>A0A402A381</accession>
<dbReference type="InterPro" id="IPR017950">
    <property type="entry name" value="Urease_AS"/>
</dbReference>
<evidence type="ECO:0000256" key="10">
    <source>
        <dbReference type="PIRSR" id="PIRSR611612-52"/>
    </source>
</evidence>
<gene>
    <name evidence="6 15" type="primary">ureC</name>
    <name evidence="15" type="ORF">KTT_34690</name>
</gene>
<comment type="PTM">
    <text evidence="8">Carbamylation allows a single lysine to coordinate two nickel ions.</text>
</comment>
<dbReference type="SUPFAM" id="SSF51556">
    <property type="entry name" value="Metallo-dependent hydrolases"/>
    <property type="match status" value="1"/>
</dbReference>
<dbReference type="PROSITE" id="PS00145">
    <property type="entry name" value="UREASE_2"/>
    <property type="match status" value="1"/>
</dbReference>
<dbReference type="PROSITE" id="PS51368">
    <property type="entry name" value="UREASE_3"/>
    <property type="match status" value="1"/>
</dbReference>
<keyword evidence="6 11" id="KW-0963">Cytoplasm</keyword>
<dbReference type="CDD" id="cd00375">
    <property type="entry name" value="Urease_alpha"/>
    <property type="match status" value="1"/>
</dbReference>
<dbReference type="InterPro" id="IPR032466">
    <property type="entry name" value="Metal_Hydrolase"/>
</dbReference>
<proteinExistence type="inferred from homology"/>
<comment type="PTM">
    <text evidence="6">Carboxylation allows a single lysine to coordinate two nickel ions.</text>
</comment>
<dbReference type="EMBL" id="BIFR01000001">
    <property type="protein sequence ID" value="GCE13610.1"/>
    <property type="molecule type" value="Genomic_DNA"/>
</dbReference>
<comment type="caution">
    <text evidence="15">The sequence shown here is derived from an EMBL/GenBank/DDBJ whole genome shotgun (WGS) entry which is preliminary data.</text>
</comment>
<dbReference type="RefSeq" id="WP_126581121.1">
    <property type="nucleotide sequence ID" value="NZ_BIFR01000001.1"/>
</dbReference>
<dbReference type="Proteomes" id="UP000287352">
    <property type="component" value="Unassembled WGS sequence"/>
</dbReference>
<evidence type="ECO:0000256" key="13">
    <source>
        <dbReference type="RuleBase" id="RU004158"/>
    </source>
</evidence>
<evidence type="ECO:0000256" key="9">
    <source>
        <dbReference type="PIRSR" id="PIRSR611612-51"/>
    </source>
</evidence>
<dbReference type="Pfam" id="PF01979">
    <property type="entry name" value="Amidohydro_1"/>
    <property type="match status" value="1"/>
</dbReference>
<dbReference type="Pfam" id="PF00449">
    <property type="entry name" value="Urease_alpha"/>
    <property type="match status" value="1"/>
</dbReference>
<dbReference type="GO" id="GO:0005737">
    <property type="term" value="C:cytoplasm"/>
    <property type="evidence" value="ECO:0007669"/>
    <property type="project" value="UniProtKB-SubCell"/>
</dbReference>
<dbReference type="OrthoDB" id="9802793at2"/>
<dbReference type="Gene3D" id="3.20.20.140">
    <property type="entry name" value="Metal-dependent hydrolases"/>
    <property type="match status" value="1"/>
</dbReference>
<comment type="cofactor">
    <cofactor evidence="6 9 12">
        <name>Ni cation</name>
        <dbReference type="ChEBI" id="CHEBI:25516"/>
    </cofactor>
    <text evidence="6 9 12">Binds 2 nickel ions per subunit.</text>
</comment>
<dbReference type="GO" id="GO:0016151">
    <property type="term" value="F:nickel cation binding"/>
    <property type="evidence" value="ECO:0007669"/>
    <property type="project" value="UniProtKB-UniRule"/>
</dbReference>
<dbReference type="PRINTS" id="PR01752">
    <property type="entry name" value="UREASE"/>
</dbReference>
<dbReference type="Gene3D" id="2.30.40.10">
    <property type="entry name" value="Urease, subunit C, domain 1"/>
    <property type="match status" value="1"/>
</dbReference>
<keyword evidence="16" id="KW-1185">Reference proteome</keyword>
<name>A0A402A381_9CHLR</name>
<feature type="binding site" evidence="6 9">
    <location>
        <position position="248"/>
    </location>
    <ligand>
        <name>Ni(2+)</name>
        <dbReference type="ChEBI" id="CHEBI:49786"/>
        <label>2</label>
    </ligand>
</feature>
<evidence type="ECO:0000313" key="15">
    <source>
        <dbReference type="EMBL" id="GCE13610.1"/>
    </source>
</evidence>
<organism evidence="15 16">
    <name type="scientific">Tengunoibacter tsumagoiensis</name>
    <dbReference type="NCBI Taxonomy" id="2014871"/>
    <lineage>
        <taxon>Bacteria</taxon>
        <taxon>Bacillati</taxon>
        <taxon>Chloroflexota</taxon>
        <taxon>Ktedonobacteria</taxon>
        <taxon>Ktedonobacterales</taxon>
        <taxon>Dictyobacteraceae</taxon>
        <taxon>Tengunoibacter</taxon>
    </lineage>
</organism>
<evidence type="ECO:0000256" key="4">
    <source>
        <dbReference type="ARBA" id="ARBA00022801"/>
    </source>
</evidence>
<dbReference type="InterPro" id="IPR011612">
    <property type="entry name" value="Urease_alpha_N_dom"/>
</dbReference>
<dbReference type="PROSITE" id="PS01120">
    <property type="entry name" value="UREASE_1"/>
    <property type="match status" value="1"/>
</dbReference>
<dbReference type="PANTHER" id="PTHR43440:SF1">
    <property type="entry name" value="UREASE"/>
    <property type="match status" value="1"/>
</dbReference>
<feature type="binding site" description="via carbamate group" evidence="6 9">
    <location>
        <position position="219"/>
    </location>
    <ligand>
        <name>Ni(2+)</name>
        <dbReference type="ChEBI" id="CHEBI:49786"/>
        <label>2</label>
    </ligand>
</feature>
<evidence type="ECO:0000256" key="7">
    <source>
        <dbReference type="NCBIfam" id="TIGR01792"/>
    </source>
</evidence>
<evidence type="ECO:0000256" key="12">
    <source>
        <dbReference type="RuleBase" id="RU000510"/>
    </source>
</evidence>
<dbReference type="InterPro" id="IPR050112">
    <property type="entry name" value="Urease_alpha_subunit"/>
</dbReference>
<sequence length="569" mass="60921">MSLSIPRQTYADLYGPTTGDRVRLADTELIIEVEKDFTIYGDEITFGGGKVIRDGMGQSSRSTSALDLVITNALILDHWGIVKGDIGIKHGRIVKVGKAGNPDTMEGVDPALIVGASTEVIAGENLIVTAGGIDSHIHFIAPQQIYEAMSNGITTMIGGGTGPATGTNATTCTPGVWNMARMLQSAEAWPVNFGFLGKGNASTREPLAEQIRAGACGLKLHEDWGTTPAAIDICLKAADEYDVQVAIHTDTINEAGFVEDTIAAIAGRTIHTYHTEGAGGGHAPDIIRIASFPNILPSSTNPTRPYTVNTIAEHLDMLMVCHHLNSQVPEDVAFAESRIRPETIAAEDILHDLGVFSMISSDSQAMGRVGEVVTRTWQTAHKMKVQRGPLAEDSTRNDNLRARRYIAKYTINPAITHGIAEHVGSIEPGKLADLVLWRPAFFGTKPEMIVKGGLISWSAMGDANASIPTPQPILYRPMFGSFGRATAATSVTFVSQASLEAEVPAQLGLQKQAVAVQACRSIGKAQMIHNSATPNIEVDPETYEVRADGELLTCEPATVLPMAQKYFLF</sequence>
<dbReference type="InterPro" id="IPR005848">
    <property type="entry name" value="Urease_asu"/>
</dbReference>
<evidence type="ECO:0000256" key="8">
    <source>
        <dbReference type="PIRSR" id="PIRSR611612-50"/>
    </source>
</evidence>
<dbReference type="NCBIfam" id="NF009685">
    <property type="entry name" value="PRK13206.1"/>
    <property type="match status" value="1"/>
</dbReference>
<feature type="modified residue" description="N6-carboxylysine" evidence="6 8">
    <location>
        <position position="219"/>
    </location>
</feature>
<feature type="binding site" evidence="6 9">
    <location>
        <position position="138"/>
    </location>
    <ligand>
        <name>Ni(2+)</name>
        <dbReference type="ChEBI" id="CHEBI:49786"/>
        <label>1</label>
    </ligand>
</feature>
<evidence type="ECO:0000256" key="6">
    <source>
        <dbReference type="HAMAP-Rule" id="MF_01953"/>
    </source>
</evidence>
<feature type="binding site" evidence="6 9">
    <location>
        <position position="362"/>
    </location>
    <ligand>
        <name>Ni(2+)</name>
        <dbReference type="ChEBI" id="CHEBI:49786"/>
        <label>1</label>
    </ligand>
</feature>
<evidence type="ECO:0000256" key="3">
    <source>
        <dbReference type="ARBA" id="ARBA00022723"/>
    </source>
</evidence>
<dbReference type="InterPro" id="IPR029754">
    <property type="entry name" value="Urease_Ni-bd"/>
</dbReference>
<feature type="binding site" evidence="6 9">
    <location>
        <position position="274"/>
    </location>
    <ligand>
        <name>Ni(2+)</name>
        <dbReference type="ChEBI" id="CHEBI:49786"/>
        <label>2</label>
    </ligand>
</feature>
<feature type="binding site" evidence="6 9">
    <location>
        <position position="136"/>
    </location>
    <ligand>
        <name>Ni(2+)</name>
        <dbReference type="ChEBI" id="CHEBI:49786"/>
        <label>1</label>
    </ligand>
</feature>
<evidence type="ECO:0000313" key="16">
    <source>
        <dbReference type="Proteomes" id="UP000287352"/>
    </source>
</evidence>
<dbReference type="AlphaFoldDB" id="A0A402A381"/>
<dbReference type="PANTHER" id="PTHR43440">
    <property type="entry name" value="UREASE"/>
    <property type="match status" value="1"/>
</dbReference>
<dbReference type="SUPFAM" id="SSF51338">
    <property type="entry name" value="Composite domain of metallo-dependent hydrolases"/>
    <property type="match status" value="2"/>
</dbReference>
<evidence type="ECO:0000259" key="14">
    <source>
        <dbReference type="PROSITE" id="PS51368"/>
    </source>
</evidence>
<dbReference type="UniPathway" id="UPA00258">
    <property type="reaction ID" value="UER00370"/>
</dbReference>
<dbReference type="NCBIfam" id="TIGR01792">
    <property type="entry name" value="urease_alph"/>
    <property type="match status" value="1"/>
</dbReference>
<evidence type="ECO:0000256" key="5">
    <source>
        <dbReference type="ARBA" id="ARBA00047778"/>
    </source>
</evidence>
<dbReference type="HAMAP" id="MF_01953">
    <property type="entry name" value="Urease_alpha"/>
    <property type="match status" value="1"/>
</dbReference>
<feature type="binding site" evidence="6 11">
    <location>
        <position position="221"/>
    </location>
    <ligand>
        <name>substrate</name>
    </ligand>
</feature>
<dbReference type="NCBIfam" id="NF009686">
    <property type="entry name" value="PRK13207.1"/>
    <property type="match status" value="1"/>
</dbReference>
<dbReference type="GO" id="GO:0009039">
    <property type="term" value="F:urease activity"/>
    <property type="evidence" value="ECO:0007669"/>
    <property type="project" value="UniProtKB-UniRule"/>
</dbReference>
<keyword evidence="2 6" id="KW-0533">Nickel</keyword>
<comment type="pathway">
    <text evidence="1 6">Nitrogen metabolism; urea degradation; CO(2) and NH(3) from urea (urease route): step 1/1.</text>
</comment>